<comment type="caution">
    <text evidence="2">The sequence shown here is derived from an EMBL/GenBank/DDBJ whole genome shotgun (WGS) entry which is preliminary data.</text>
</comment>
<dbReference type="Proteomes" id="UP001249851">
    <property type="component" value="Unassembled WGS sequence"/>
</dbReference>
<feature type="compositionally biased region" description="Polar residues" evidence="1">
    <location>
        <begin position="290"/>
        <end position="313"/>
    </location>
</feature>
<feature type="non-terminal residue" evidence="2">
    <location>
        <position position="357"/>
    </location>
</feature>
<feature type="compositionally biased region" description="Polar residues" evidence="1">
    <location>
        <begin position="242"/>
        <end position="270"/>
    </location>
</feature>
<dbReference type="EMBL" id="JARQWQ010000001">
    <property type="protein sequence ID" value="KAK2574472.1"/>
    <property type="molecule type" value="Genomic_DNA"/>
</dbReference>
<dbReference type="PANTHER" id="PTHR22654:SF2">
    <property type="entry name" value="G PROTEIN PATHWAY SUPPRESSOR 2"/>
    <property type="match status" value="1"/>
</dbReference>
<organism evidence="2 3">
    <name type="scientific">Acropora cervicornis</name>
    <name type="common">Staghorn coral</name>
    <dbReference type="NCBI Taxonomy" id="6130"/>
    <lineage>
        <taxon>Eukaryota</taxon>
        <taxon>Metazoa</taxon>
        <taxon>Cnidaria</taxon>
        <taxon>Anthozoa</taxon>
        <taxon>Hexacorallia</taxon>
        <taxon>Scleractinia</taxon>
        <taxon>Astrocoeniina</taxon>
        <taxon>Acroporidae</taxon>
        <taxon>Acropora</taxon>
    </lineage>
</organism>
<evidence type="ECO:0000256" key="1">
    <source>
        <dbReference type="SAM" id="MobiDB-lite"/>
    </source>
</evidence>
<feature type="compositionally biased region" description="Low complexity" evidence="1">
    <location>
        <begin position="333"/>
        <end position="357"/>
    </location>
</feature>
<gene>
    <name evidence="2" type="ORF">P5673_000642</name>
</gene>
<protein>
    <submittedName>
        <fullName evidence="2">G protein pathway suppressor 2</fullName>
    </submittedName>
</protein>
<evidence type="ECO:0000313" key="3">
    <source>
        <dbReference type="Proteomes" id="UP001249851"/>
    </source>
</evidence>
<feature type="compositionally biased region" description="Low complexity" evidence="1">
    <location>
        <begin position="225"/>
        <end position="241"/>
    </location>
</feature>
<reference evidence="2" key="1">
    <citation type="journal article" date="2023" name="G3 (Bethesda)">
        <title>Whole genome assembly and annotation of the endangered Caribbean coral Acropora cervicornis.</title>
        <authorList>
            <person name="Selwyn J.D."/>
            <person name="Vollmer S.V."/>
        </authorList>
    </citation>
    <scope>NUCLEOTIDE SEQUENCE</scope>
    <source>
        <strain evidence="2">K2</strain>
    </source>
</reference>
<feature type="compositionally biased region" description="Basic and acidic residues" evidence="1">
    <location>
        <begin position="90"/>
        <end position="103"/>
    </location>
</feature>
<dbReference type="GO" id="GO:0006357">
    <property type="term" value="P:regulation of transcription by RNA polymerase II"/>
    <property type="evidence" value="ECO:0007669"/>
    <property type="project" value="TreeGrafter"/>
</dbReference>
<evidence type="ECO:0000313" key="2">
    <source>
        <dbReference type="EMBL" id="KAK2574472.1"/>
    </source>
</evidence>
<feature type="region of interest" description="Disordered" evidence="1">
    <location>
        <begin position="145"/>
        <end position="166"/>
    </location>
</feature>
<name>A0AAD9VI09_ACRCE</name>
<accession>A0AAD9VI09</accession>
<feature type="compositionally biased region" description="Basic and acidic residues" evidence="1">
    <location>
        <begin position="36"/>
        <end position="59"/>
    </location>
</feature>
<dbReference type="GO" id="GO:0003712">
    <property type="term" value="F:transcription coregulator activity"/>
    <property type="evidence" value="ECO:0007669"/>
    <property type="project" value="TreeGrafter"/>
</dbReference>
<feature type="region of interest" description="Disordered" evidence="1">
    <location>
        <begin position="90"/>
        <end position="112"/>
    </location>
</feature>
<dbReference type="PANTHER" id="PTHR22654">
    <property type="entry name" value="G PROTEIN PATHWAY SUPPRESSOR 2"/>
    <property type="match status" value="1"/>
</dbReference>
<feature type="region of interest" description="Disordered" evidence="1">
    <location>
        <begin position="27"/>
        <end position="59"/>
    </location>
</feature>
<dbReference type="GO" id="GO:0005667">
    <property type="term" value="C:transcription regulator complex"/>
    <property type="evidence" value="ECO:0007669"/>
    <property type="project" value="TreeGrafter"/>
</dbReference>
<feature type="region of interest" description="Disordered" evidence="1">
    <location>
        <begin position="217"/>
        <end position="357"/>
    </location>
</feature>
<keyword evidence="3" id="KW-1185">Reference proteome</keyword>
<dbReference type="AlphaFoldDB" id="A0AAD9VI09"/>
<proteinExistence type="predicted"/>
<reference evidence="2" key="2">
    <citation type="journal article" date="2023" name="Science">
        <title>Genomic signatures of disease resistance in endangered staghorn corals.</title>
        <authorList>
            <person name="Vollmer S.V."/>
            <person name="Selwyn J.D."/>
            <person name="Despard B.A."/>
            <person name="Roesel C.L."/>
        </authorList>
    </citation>
    <scope>NUCLEOTIDE SEQUENCE</scope>
    <source>
        <strain evidence="2">K2</strain>
    </source>
</reference>
<sequence>MPVLIERSRPTKNQQRAVYAYIRRQREKGKQALAESKAKEEEEKARKREEQKKKETVEDVKKQIAELEIKLEQLKQKKHDLFSQLKKALNHEDEARRQQEHQALKTAATGSHVANSRTMQILSTAQGSMTAMGHTQLPLVDGGPVTGIVKRQSSPPPPPTPHPLSGYIQAQISHLQPALHLSYSPQAAQGHQAVQERYPGYQQNQGQTHTAVVTGTQYPVSQGHPAPQGLQGPQEQLPRQQVVASHQYHQQQGASQGEGRQSQYDSTHSNQQARVPHHHQQQQHQKQEQRPSASLGYTQSHGPYYAQGSQSTKRSNHKYAPYPYSGSKGHHQGSAGKKYSGKYQSSSEGSSSSGSHS</sequence>
<dbReference type="Pfam" id="PF15991">
    <property type="entry name" value="G_path_suppress"/>
    <property type="match status" value="1"/>
</dbReference>
<dbReference type="InterPro" id="IPR026094">
    <property type="entry name" value="GPS2"/>
</dbReference>